<name>A0A1H1X866_9PSED</name>
<gene>
    <name evidence="1" type="ORF">SAMN05216598_3788</name>
</gene>
<reference evidence="2" key="1">
    <citation type="submission" date="2016-10" db="EMBL/GenBank/DDBJ databases">
        <authorList>
            <person name="Varghese N."/>
            <person name="Submissions S."/>
        </authorList>
    </citation>
    <scope>NUCLEOTIDE SEQUENCE [LARGE SCALE GENOMIC DNA]</scope>
    <source>
        <strain evidence="2">ATCC 23835</strain>
    </source>
</reference>
<evidence type="ECO:0008006" key="3">
    <source>
        <dbReference type="Google" id="ProtNLM"/>
    </source>
</evidence>
<dbReference type="RefSeq" id="WP_232000348.1">
    <property type="nucleotide sequence ID" value="NZ_LT629777.1"/>
</dbReference>
<evidence type="ECO:0000313" key="2">
    <source>
        <dbReference type="Proteomes" id="UP000199524"/>
    </source>
</evidence>
<protein>
    <recommendedName>
        <fullName evidence="3">DUF2891 domain-containing protein</fullName>
    </recommendedName>
</protein>
<proteinExistence type="predicted"/>
<sequence>MNFTLNTKPSFLMDNLQFEHIVSATLLHVRQEFPHSQSRVFESAEDLQTPSSVHPIFYGSFDWHSCVHSHWLLLHALERAPQGLQARQIEQHFNSHFTSPKVEAECDFFRRPAQAGFERPYGWVWLLKLVAQLKGSTLPQASQWLANLEPLAELLASRLKSYLPKLVYPIRSGQHNNTAFALLLALDYAQAFNDIEFDRLLQTLALSYFKEAVACPELEPGGEDFLSPTWQQALLMQRVLVPEEYRQWFSTSLLAPSVSASSRLFIPVQVSDRTDGRLAHLDGLNLSRAWCMTRISKSFAVGSDEHCRLTESAAQHLQASSAHLHDHYMGEHWLATFLFLALDA</sequence>
<accession>A0A1H1X866</accession>
<dbReference type="EMBL" id="LT629777">
    <property type="protein sequence ID" value="SDT05515.1"/>
    <property type="molecule type" value="Genomic_DNA"/>
</dbReference>
<dbReference type="InterPro" id="IPR021365">
    <property type="entry name" value="DUF2891"/>
</dbReference>
<organism evidence="1 2">
    <name type="scientific">Pseudomonas asplenii</name>
    <dbReference type="NCBI Taxonomy" id="53407"/>
    <lineage>
        <taxon>Bacteria</taxon>
        <taxon>Pseudomonadati</taxon>
        <taxon>Pseudomonadota</taxon>
        <taxon>Gammaproteobacteria</taxon>
        <taxon>Pseudomonadales</taxon>
        <taxon>Pseudomonadaceae</taxon>
        <taxon>Pseudomonas</taxon>
    </lineage>
</organism>
<dbReference type="Pfam" id="PF11199">
    <property type="entry name" value="DUF2891"/>
    <property type="match status" value="1"/>
</dbReference>
<dbReference type="GeneID" id="300208712"/>
<keyword evidence="2" id="KW-1185">Reference proteome</keyword>
<dbReference type="AlphaFoldDB" id="A0A1H1X866"/>
<evidence type="ECO:0000313" key="1">
    <source>
        <dbReference type="EMBL" id="SDT05515.1"/>
    </source>
</evidence>
<dbReference type="Proteomes" id="UP000199524">
    <property type="component" value="Chromosome I"/>
</dbReference>